<sequence length="81" mass="9514">MERLLLFFAVASIGIALRFFILGEFEWKQLLIVSCFFAGALLIGGIEWWLAWLDARYEKAEGEDVWHTHMAERFWTEKSVC</sequence>
<gene>
    <name evidence="2" type="ORF">GY4MC1_2000</name>
</gene>
<name>A0A7U3YFB2_GEOS0</name>
<dbReference type="AlphaFoldDB" id="A0A7U3YFB2"/>
<reference evidence="2" key="1">
    <citation type="submission" date="2010-10" db="EMBL/GenBank/DDBJ databases">
        <title>Complete sequence of chromosome of Geobacillus sp. Y4.1MC1.</title>
        <authorList>
            <consortium name="US DOE Joint Genome Institute"/>
            <person name="Lucas S."/>
            <person name="Copeland A."/>
            <person name="Lapidus A."/>
            <person name="Cheng J.-F."/>
            <person name="Bruce D."/>
            <person name="Goodwin L."/>
            <person name="Pitluck S."/>
            <person name="Chertkov O."/>
            <person name="Zhang X."/>
            <person name="Detter J.C."/>
            <person name="Han C."/>
            <person name="Tapia R."/>
            <person name="Land M."/>
            <person name="Hauser L."/>
            <person name="Jeffries C."/>
            <person name="Kyrpides N."/>
            <person name="Ivanova N."/>
            <person name="Ovchinnikova G."/>
            <person name="Brumm P."/>
            <person name="Mead D."/>
            <person name="Woyke T."/>
        </authorList>
    </citation>
    <scope>NUCLEOTIDE SEQUENCE [LARGE SCALE GENOMIC DNA]</scope>
    <source>
        <strain evidence="2">Y4.1MC1</strain>
    </source>
</reference>
<dbReference type="EMBL" id="CP002293">
    <property type="protein sequence ID" value="ADP74744.1"/>
    <property type="molecule type" value="Genomic_DNA"/>
</dbReference>
<evidence type="ECO:0000256" key="1">
    <source>
        <dbReference type="SAM" id="Phobius"/>
    </source>
</evidence>
<proteinExistence type="predicted"/>
<keyword evidence="1" id="KW-0812">Transmembrane</keyword>
<feature type="transmembrane region" description="Helical" evidence="1">
    <location>
        <begin position="6"/>
        <end position="23"/>
    </location>
</feature>
<feature type="transmembrane region" description="Helical" evidence="1">
    <location>
        <begin position="30"/>
        <end position="51"/>
    </location>
</feature>
<keyword evidence="1" id="KW-0472">Membrane</keyword>
<protein>
    <submittedName>
        <fullName evidence="2">Uncharacterized protein</fullName>
    </submittedName>
</protein>
<organism evidence="2">
    <name type="scientific">Geobacillus sp. (strain Y4.1MC1)</name>
    <dbReference type="NCBI Taxonomy" id="581103"/>
    <lineage>
        <taxon>Bacteria</taxon>
        <taxon>Bacillati</taxon>
        <taxon>Bacillota</taxon>
        <taxon>Bacilli</taxon>
        <taxon>Bacillales</taxon>
        <taxon>Anoxybacillaceae</taxon>
        <taxon>Geobacillus</taxon>
    </lineage>
</organism>
<dbReference type="KEGG" id="gmc:GY4MC1_2000"/>
<evidence type="ECO:0000313" key="2">
    <source>
        <dbReference type="EMBL" id="ADP74744.1"/>
    </source>
</evidence>
<keyword evidence="1" id="KW-1133">Transmembrane helix</keyword>
<accession>A0A7U3YFB2</accession>